<proteinExistence type="predicted"/>
<reference evidence="1 2" key="1">
    <citation type="journal article" date="2018" name="Int. J. Syst. Evol. Microbiol.">
        <title>Rubneribacter badeniensis gen. nov., sp. nov. and Enteroscipio rubneri gen. nov., sp. nov., new members of the Eggerthellaceae isolated from human faeces.</title>
        <authorList>
            <person name="Danylec N."/>
            <person name="Gobl A."/>
            <person name="Stoll D.A."/>
            <person name="Hetzer B."/>
            <person name="Kulling S.E."/>
            <person name="Huch M."/>
        </authorList>
    </citation>
    <scope>NUCLEOTIDE SEQUENCE [LARGE SCALE GENOMIC DNA]</scope>
    <source>
        <strain evidence="1 2">ResAG-85</strain>
    </source>
</reference>
<protein>
    <submittedName>
        <fullName evidence="1">Uncharacterized protein</fullName>
    </submittedName>
</protein>
<dbReference type="AlphaFoldDB" id="A0A2K2U4Z1"/>
<name>A0A2K2U4Z1_9ACTN</name>
<accession>A0A2K2U4Z1</accession>
<evidence type="ECO:0000313" key="1">
    <source>
        <dbReference type="EMBL" id="PNV65405.1"/>
    </source>
</evidence>
<dbReference type="EMBL" id="PPEL01000032">
    <property type="protein sequence ID" value="PNV65405.1"/>
    <property type="molecule type" value="Genomic_DNA"/>
</dbReference>
<comment type="caution">
    <text evidence="1">The sequence shown here is derived from an EMBL/GenBank/DDBJ whole genome shotgun (WGS) entry which is preliminary data.</text>
</comment>
<evidence type="ECO:0000313" key="2">
    <source>
        <dbReference type="Proteomes" id="UP000236488"/>
    </source>
</evidence>
<dbReference type="Proteomes" id="UP000236488">
    <property type="component" value="Unassembled WGS sequence"/>
</dbReference>
<organism evidence="1 2">
    <name type="scientific">Rubneribacter badeniensis</name>
    <dbReference type="NCBI Taxonomy" id="2070688"/>
    <lineage>
        <taxon>Bacteria</taxon>
        <taxon>Bacillati</taxon>
        <taxon>Actinomycetota</taxon>
        <taxon>Coriobacteriia</taxon>
        <taxon>Eggerthellales</taxon>
        <taxon>Eggerthellaceae</taxon>
        <taxon>Rubneribacter</taxon>
    </lineage>
</organism>
<sequence length="102" mass="10723">MGPCGAWAGVEADAELCADALGMGLRDALRREGPLLDGLDNSGAAPFPVRGARDFLLAWCEAEPLDDPIEPIGRLAFDGGSVTGTRFRHGSHVFAGDAKPRF</sequence>
<keyword evidence="2" id="KW-1185">Reference proteome</keyword>
<gene>
    <name evidence="1" type="ORF">C2L80_06720</name>
</gene>